<dbReference type="GO" id="GO:0009451">
    <property type="term" value="P:RNA modification"/>
    <property type="evidence" value="ECO:0007669"/>
    <property type="project" value="InterPro"/>
</dbReference>
<keyword evidence="3" id="KW-1185">Reference proteome</keyword>
<feature type="repeat" description="PPR" evidence="2">
    <location>
        <begin position="248"/>
        <end position="282"/>
    </location>
</feature>
<evidence type="ECO:0000256" key="1">
    <source>
        <dbReference type="ARBA" id="ARBA00022737"/>
    </source>
</evidence>
<evidence type="ECO:0000313" key="4">
    <source>
        <dbReference type="RefSeq" id="XP_021836268.2"/>
    </source>
</evidence>
<sequence length="572" mass="64379">MFLKIANGKTSLKFYRQFTTLQPAALNQMMKISLQNGKLQVARQLFDENPTSRDVVSWNMMISGYIKRNHIDVARQMFDEMPERDIVSWNTWISGLQRKQDQNSTCLCYLELQRAGLRPTPYTFSIVISSLLGTVFNALIPQLHAQIVSLGHCSSVYVGSALMRGYTDLQDHSSLCGVFDDVLDKDISVWNALILGYMDLGFTDEAQIAFNKMPEKDVVSWTTMVDGYFKNSEIEKARYIFDEMDVKNVVSYTAMISGYVGVDQYLDALELFILMMKSGPKPNQHTFASILTACAKHSELLTGQQVHATILKHGIIIDVVLMTAFISMYAKCGDIEAAYCIFEQMPGKNLVSWNTILGCHARHGRARTALDEFQKMINNGVIPNHITFINLLSACAHVGLVEEGEKIFSCMEKTYGLHPEKEHYACMVDLYGRAGYLDKAKSLIDRMPFEPDTVVWAALLAACGLHSDFEFGNNAADSLQNLEKNHPAACMVLSKILGERGVWSSLTNIKQMNYKHMKKQKAGKSLKLCRGQAELRVMTPFGLAEICHQPPKCLKSFAETARKENERSNWEA</sequence>
<dbReference type="PANTHER" id="PTHR47926:SF511">
    <property type="entry name" value="PENTATRICOPEPTIDE REPEAT-CONTAINING PROTEIN"/>
    <property type="match status" value="1"/>
</dbReference>
<dbReference type="RefSeq" id="XP_021836268.2">
    <property type="nucleotide sequence ID" value="XM_021980576.2"/>
</dbReference>
<gene>
    <name evidence="4" type="primary">LOC110775987</name>
</gene>
<dbReference type="Pfam" id="PF12854">
    <property type="entry name" value="PPR_1"/>
    <property type="match status" value="1"/>
</dbReference>
<feature type="repeat" description="PPR" evidence="2">
    <location>
        <begin position="349"/>
        <end position="383"/>
    </location>
</feature>
<feature type="repeat" description="PPR" evidence="2">
    <location>
        <begin position="318"/>
        <end position="348"/>
    </location>
</feature>
<dbReference type="GeneID" id="110775987"/>
<feature type="repeat" description="PPR" evidence="2">
    <location>
        <begin position="217"/>
        <end position="247"/>
    </location>
</feature>
<dbReference type="Pfam" id="PF13041">
    <property type="entry name" value="PPR_2"/>
    <property type="match status" value="3"/>
</dbReference>
<name>A0A9R0HT15_SPIOL</name>
<dbReference type="Pfam" id="PF01535">
    <property type="entry name" value="PPR"/>
    <property type="match status" value="1"/>
</dbReference>
<dbReference type="PROSITE" id="PS51375">
    <property type="entry name" value="PPR"/>
    <property type="match status" value="6"/>
</dbReference>
<dbReference type="InterPro" id="IPR011990">
    <property type="entry name" value="TPR-like_helical_dom_sf"/>
</dbReference>
<keyword evidence="1" id="KW-0677">Repeat</keyword>
<organism evidence="3 4">
    <name type="scientific">Spinacia oleracea</name>
    <name type="common">Spinach</name>
    <dbReference type="NCBI Taxonomy" id="3562"/>
    <lineage>
        <taxon>Eukaryota</taxon>
        <taxon>Viridiplantae</taxon>
        <taxon>Streptophyta</taxon>
        <taxon>Embryophyta</taxon>
        <taxon>Tracheophyta</taxon>
        <taxon>Spermatophyta</taxon>
        <taxon>Magnoliopsida</taxon>
        <taxon>eudicotyledons</taxon>
        <taxon>Gunneridae</taxon>
        <taxon>Pentapetalae</taxon>
        <taxon>Caryophyllales</taxon>
        <taxon>Chenopodiaceae</taxon>
        <taxon>Chenopodioideae</taxon>
        <taxon>Anserineae</taxon>
        <taxon>Spinacia</taxon>
    </lineage>
</organism>
<feature type="repeat" description="PPR" evidence="2">
    <location>
        <begin position="186"/>
        <end position="216"/>
    </location>
</feature>
<dbReference type="NCBIfam" id="TIGR00756">
    <property type="entry name" value="PPR"/>
    <property type="match status" value="5"/>
</dbReference>
<dbReference type="InterPro" id="IPR046960">
    <property type="entry name" value="PPR_At4g14850-like_plant"/>
</dbReference>
<dbReference type="InterPro" id="IPR002885">
    <property type="entry name" value="PPR_rpt"/>
</dbReference>
<proteinExistence type="predicted"/>
<dbReference type="GO" id="GO:0003723">
    <property type="term" value="F:RNA binding"/>
    <property type="evidence" value="ECO:0007669"/>
    <property type="project" value="InterPro"/>
</dbReference>
<evidence type="ECO:0000256" key="2">
    <source>
        <dbReference type="PROSITE-ProRule" id="PRU00708"/>
    </source>
</evidence>
<protein>
    <submittedName>
        <fullName evidence="4">Pentatricopeptide repeat-containing protein At4g02750-like</fullName>
    </submittedName>
</protein>
<dbReference type="Gene3D" id="1.25.40.10">
    <property type="entry name" value="Tetratricopeptide repeat domain"/>
    <property type="match status" value="4"/>
</dbReference>
<feature type="repeat" description="PPR" evidence="2">
    <location>
        <begin position="54"/>
        <end position="88"/>
    </location>
</feature>
<dbReference type="Proteomes" id="UP000813463">
    <property type="component" value="Chromosome 5"/>
</dbReference>
<reference evidence="4" key="2">
    <citation type="submission" date="2025-08" db="UniProtKB">
        <authorList>
            <consortium name="RefSeq"/>
        </authorList>
    </citation>
    <scope>IDENTIFICATION</scope>
    <source>
        <tissue evidence="4">Leaf</tissue>
    </source>
</reference>
<reference evidence="3" key="1">
    <citation type="journal article" date="2021" name="Nat. Commun.">
        <title>Genomic analyses provide insights into spinach domestication and the genetic basis of agronomic traits.</title>
        <authorList>
            <person name="Cai X."/>
            <person name="Sun X."/>
            <person name="Xu C."/>
            <person name="Sun H."/>
            <person name="Wang X."/>
            <person name="Ge C."/>
            <person name="Zhang Z."/>
            <person name="Wang Q."/>
            <person name="Fei Z."/>
            <person name="Jiao C."/>
            <person name="Wang Q."/>
        </authorList>
    </citation>
    <scope>NUCLEOTIDE SEQUENCE [LARGE SCALE GENOMIC DNA]</scope>
    <source>
        <strain evidence="3">cv. Varoflay</strain>
    </source>
</reference>
<dbReference type="KEGG" id="soe:110775987"/>
<dbReference type="AlphaFoldDB" id="A0A9R0HT15"/>
<accession>A0A9R0HT15</accession>
<evidence type="ECO:0000313" key="3">
    <source>
        <dbReference type="Proteomes" id="UP000813463"/>
    </source>
</evidence>
<dbReference type="PANTHER" id="PTHR47926">
    <property type="entry name" value="PENTATRICOPEPTIDE REPEAT-CONTAINING PROTEIN"/>
    <property type="match status" value="1"/>
</dbReference>